<name>A0A8B8PFF0_9MYRT</name>
<dbReference type="AlphaFoldDB" id="A0A8B8PFF0"/>
<dbReference type="Pfam" id="PF14009">
    <property type="entry name" value="PADRE"/>
    <property type="match status" value="1"/>
</dbReference>
<dbReference type="Proteomes" id="UP000827889">
    <property type="component" value="Chromosome 7"/>
</dbReference>
<proteinExistence type="predicted"/>
<feature type="region of interest" description="Disordered" evidence="1">
    <location>
        <begin position="136"/>
        <end position="155"/>
    </location>
</feature>
<dbReference type="KEGG" id="rarg:115742569"/>
<sequence length="232" mass="25527">MGNFASIHHQQPRPASIVLLYDGSTREFEHPPTVAELMLDHPRHVVAEFRSAVEGSRRPTALPADQTLEAKKLYVMLPMTNKLQGHGHRGNKLPPLSAEESRHFLSMANSALRSRPFNSKPKGAFMPVLSRVCADTDDHTGGGRRSSSLSGAVSLKEEEEEAAAAAAHAGGTHVRELREMMSENSNDMRMVMMSRQVSGKAWRPSLEAIMEKKVEVKPPTTCFNMGNDSKSN</sequence>
<accession>A0A8B8PFF0</accession>
<gene>
    <name evidence="3" type="primary">LOC115742569</name>
</gene>
<evidence type="ECO:0000313" key="3">
    <source>
        <dbReference type="RefSeq" id="XP_030532818.2"/>
    </source>
</evidence>
<dbReference type="InterPro" id="IPR025322">
    <property type="entry name" value="PADRE_dom"/>
</dbReference>
<dbReference type="GeneID" id="115742569"/>
<evidence type="ECO:0000256" key="1">
    <source>
        <dbReference type="SAM" id="MobiDB-lite"/>
    </source>
</evidence>
<reference evidence="3" key="1">
    <citation type="submission" date="2025-08" db="UniProtKB">
        <authorList>
            <consortium name="RefSeq"/>
        </authorList>
    </citation>
    <scope>IDENTIFICATION</scope>
    <source>
        <tissue evidence="3">Leaf</tissue>
    </source>
</reference>
<dbReference type="RefSeq" id="XP_030532818.2">
    <property type="nucleotide sequence ID" value="XM_030676958.2"/>
</dbReference>
<keyword evidence="2" id="KW-1185">Reference proteome</keyword>
<evidence type="ECO:0000313" key="2">
    <source>
        <dbReference type="Proteomes" id="UP000827889"/>
    </source>
</evidence>
<dbReference type="PANTHER" id="PTHR33052">
    <property type="entry name" value="DUF4228 DOMAIN PROTEIN-RELATED"/>
    <property type="match status" value="1"/>
</dbReference>
<protein>
    <submittedName>
        <fullName evidence="3">Uncharacterized protein LOC115742569</fullName>
    </submittedName>
</protein>
<organism evidence="2 3">
    <name type="scientific">Rhodamnia argentea</name>
    <dbReference type="NCBI Taxonomy" id="178133"/>
    <lineage>
        <taxon>Eukaryota</taxon>
        <taxon>Viridiplantae</taxon>
        <taxon>Streptophyta</taxon>
        <taxon>Embryophyta</taxon>
        <taxon>Tracheophyta</taxon>
        <taxon>Spermatophyta</taxon>
        <taxon>Magnoliopsida</taxon>
        <taxon>eudicotyledons</taxon>
        <taxon>Gunneridae</taxon>
        <taxon>Pentapetalae</taxon>
        <taxon>rosids</taxon>
        <taxon>malvids</taxon>
        <taxon>Myrtales</taxon>
        <taxon>Myrtaceae</taxon>
        <taxon>Myrtoideae</taxon>
        <taxon>Myrteae</taxon>
        <taxon>Australasian group</taxon>
        <taxon>Rhodamnia</taxon>
    </lineage>
</organism>